<dbReference type="PANTHER" id="PTHR14119:SF3">
    <property type="entry name" value="ISOCHORISMATASE DOMAIN-CONTAINING PROTEIN 2"/>
    <property type="match status" value="1"/>
</dbReference>
<feature type="region of interest" description="Disordered" evidence="6">
    <location>
        <begin position="83"/>
        <end position="102"/>
    </location>
</feature>
<evidence type="ECO:0000259" key="7">
    <source>
        <dbReference type="PROSITE" id="PS50969"/>
    </source>
</evidence>
<dbReference type="CDD" id="cd01012">
    <property type="entry name" value="YcaC_related"/>
    <property type="match status" value="1"/>
</dbReference>
<feature type="region of interest" description="Disordered" evidence="6">
    <location>
        <begin position="308"/>
        <end position="335"/>
    </location>
</feature>
<dbReference type="Pfam" id="PF03031">
    <property type="entry name" value="NIF"/>
    <property type="match status" value="1"/>
</dbReference>
<comment type="function">
    <text evidence="4">Probable phosphatase.</text>
</comment>
<dbReference type="PROSITE" id="PS50969">
    <property type="entry name" value="FCP1"/>
    <property type="match status" value="1"/>
</dbReference>
<comment type="caution">
    <text evidence="8">The sequence shown here is derived from an EMBL/GenBank/DDBJ whole genome shotgun (WGS) entry which is preliminary data.</text>
</comment>
<dbReference type="CDD" id="cd07521">
    <property type="entry name" value="HAD_FCP1-like"/>
    <property type="match status" value="1"/>
</dbReference>
<comment type="similarity">
    <text evidence="1">Belongs to the isochorismatase family.</text>
</comment>
<dbReference type="PANTHER" id="PTHR14119">
    <property type="entry name" value="HYDROLASE"/>
    <property type="match status" value="1"/>
</dbReference>
<reference evidence="8" key="1">
    <citation type="submission" date="2013-05" db="EMBL/GenBank/DDBJ databases">
        <authorList>
            <person name="Yim A.K.Y."/>
            <person name="Chan T.F."/>
            <person name="Ji K.M."/>
            <person name="Liu X.Y."/>
            <person name="Zhou J.W."/>
            <person name="Li R.Q."/>
            <person name="Yang K.Y."/>
            <person name="Li J."/>
            <person name="Li M."/>
            <person name="Law P.T.W."/>
            <person name="Wu Y.L."/>
            <person name="Cai Z.L."/>
            <person name="Qin H."/>
            <person name="Bao Y."/>
            <person name="Leung R.K.K."/>
            <person name="Ng P.K.S."/>
            <person name="Zou J."/>
            <person name="Zhong X.J."/>
            <person name="Ran P.X."/>
            <person name="Zhong N.S."/>
            <person name="Liu Z.G."/>
            <person name="Tsui S.K.W."/>
        </authorList>
    </citation>
    <scope>NUCLEOTIDE SEQUENCE</scope>
    <source>
        <strain evidence="8">Derf</strain>
        <tissue evidence="8">Whole organism</tissue>
    </source>
</reference>
<dbReference type="SMART" id="SM00577">
    <property type="entry name" value="CPDc"/>
    <property type="match status" value="1"/>
</dbReference>
<dbReference type="EMBL" id="ASGP02000004">
    <property type="protein sequence ID" value="KAH9512098.1"/>
    <property type="molecule type" value="Genomic_DNA"/>
</dbReference>
<sequence>MSSTLTSVIIKHVKQFKEQHSSSSSSSKIFSKLNRQHVGNYRNYHFIKYKRILSKVVENNNQNINKMTTKRNNHNTVVDINRNHHHHHHHHHRKQQSEQPSSMMMMMTRSRPTKRNIKCLTTIKKHRCRRGHRIEAAINITTTNSISKNCHTINDKSNNHQFIYNDNTNKTMKNKKRTRRKCRRKNLSLKTKRKIQRINTDDSTTTTIVMGENIEMVLNSGVECSSSSSSSLTCDESFPNDSIEEIEKNSLSSLNDLSLQETIESSNTNCTNTMSSKTTNGTSKSSSSSSSFIIHSYDPKTQMATMIPHPNSSSSSSSLMTTSTSSSSSLMQNASTTTTTTTTLITNEELEQFLDPYYFIRNLPPLTPEMQSQRCPVLPLKTRSSPEFTLVLDLDETLVHCSLTKLDDATFSFPVTFQECEYMIYVRTRPFFKEFLERVSQMFEVILFTASKKVYADKLLNLLDPNRKLVKYRLFREHCVCVCGNYIKDLTILGRDLSKTIIIDNSPQAFGYQLENGIPIESWFMDKNDNELLKLLPFLEDLITQSTTTTTTTTTSTTITSTENSTIILLKKNIVSYRIYSPEMCFEFGFLLRMKIELKITEFQNKRQCHHLHHVKKWQKQQQQQQHQHVEMLENYYQNKVHYSFEKFRPNIQYFDAVVQISSCLLQAARLLDIPIIVAEHYPEGLGVTVKELGLNEYPDNQPITKTQFSMLTSDLIERLRQKHPDVKNIILCGIETHVCVQGTALDAIQAGYDVHVVVNACSSRSMVDRMFAFERMKQAGVWLTTSESVILGLVSDGSNPKFHDVRKLIMETAPDSGLLSLLKI</sequence>
<dbReference type="GO" id="GO:0004721">
    <property type="term" value="F:phosphoprotein phosphatase activity"/>
    <property type="evidence" value="ECO:0007669"/>
    <property type="project" value="UniProtKB-KW"/>
</dbReference>
<dbReference type="AlphaFoldDB" id="A0A922HZ47"/>
<dbReference type="Pfam" id="PF00857">
    <property type="entry name" value="Isochorismatase"/>
    <property type="match status" value="1"/>
</dbReference>
<evidence type="ECO:0000256" key="1">
    <source>
        <dbReference type="ARBA" id="ARBA00006336"/>
    </source>
</evidence>
<keyword evidence="3" id="KW-0904">Protein phosphatase</keyword>
<dbReference type="Gene3D" id="3.40.50.1000">
    <property type="entry name" value="HAD superfamily/HAD-like"/>
    <property type="match status" value="1"/>
</dbReference>
<comment type="similarity">
    <text evidence="5">Belongs to the CTDSPL2 family.</text>
</comment>
<keyword evidence="9" id="KW-1185">Reference proteome</keyword>
<feature type="compositionally biased region" description="Basic residues" evidence="6">
    <location>
        <begin position="83"/>
        <end position="94"/>
    </location>
</feature>
<dbReference type="InterPro" id="IPR036412">
    <property type="entry name" value="HAD-like_sf"/>
</dbReference>
<dbReference type="GO" id="GO:0005634">
    <property type="term" value="C:nucleus"/>
    <property type="evidence" value="ECO:0007669"/>
    <property type="project" value="UniProtKB-ARBA"/>
</dbReference>
<dbReference type="SUPFAM" id="SSF52499">
    <property type="entry name" value="Isochorismatase-like hydrolases"/>
    <property type="match status" value="1"/>
</dbReference>
<evidence type="ECO:0000313" key="9">
    <source>
        <dbReference type="Proteomes" id="UP000790347"/>
    </source>
</evidence>
<dbReference type="Proteomes" id="UP000790347">
    <property type="component" value="Unassembled WGS sequence"/>
</dbReference>
<accession>A0A922HZ47</accession>
<dbReference type="InterPro" id="IPR050993">
    <property type="entry name" value="Isochorismatase_domain"/>
</dbReference>
<dbReference type="NCBIfam" id="TIGR02251">
    <property type="entry name" value="HIF-SF_euk"/>
    <property type="match status" value="1"/>
</dbReference>
<dbReference type="FunFam" id="3.40.50.1000:FF:000015">
    <property type="entry name" value="CTD small phosphatase-like protein 2"/>
    <property type="match status" value="1"/>
</dbReference>
<protein>
    <submittedName>
        <fullName evidence="8">CTD small phosphatase-like protein 2</fullName>
    </submittedName>
</protein>
<dbReference type="InterPro" id="IPR011948">
    <property type="entry name" value="Dullard_phosphatase"/>
</dbReference>
<dbReference type="InterPro" id="IPR036380">
    <property type="entry name" value="Isochorismatase-like_sf"/>
</dbReference>
<dbReference type="InterPro" id="IPR004274">
    <property type="entry name" value="FCP1_dom"/>
</dbReference>
<evidence type="ECO:0000256" key="3">
    <source>
        <dbReference type="ARBA" id="ARBA00022912"/>
    </source>
</evidence>
<evidence type="ECO:0000256" key="6">
    <source>
        <dbReference type="SAM" id="MobiDB-lite"/>
    </source>
</evidence>
<evidence type="ECO:0000256" key="5">
    <source>
        <dbReference type="ARBA" id="ARBA00038355"/>
    </source>
</evidence>
<feature type="region of interest" description="Disordered" evidence="6">
    <location>
        <begin position="265"/>
        <end position="291"/>
    </location>
</feature>
<name>A0A922HZ47_DERFA</name>
<gene>
    <name evidence="8" type="primary">CTDSPL2_1</name>
    <name evidence="8" type="ORF">DERF_010505</name>
</gene>
<evidence type="ECO:0000256" key="4">
    <source>
        <dbReference type="ARBA" id="ARBA00037324"/>
    </source>
</evidence>
<reference evidence="8" key="2">
    <citation type="journal article" date="2022" name="Res Sq">
        <title>Comparative Genomics Reveals Insights into the Divergent Evolution of Astigmatic Mites and Household Pest Adaptations.</title>
        <authorList>
            <person name="Xiong Q."/>
            <person name="Wan A.T.-Y."/>
            <person name="Liu X.-Y."/>
            <person name="Fung C.S.-H."/>
            <person name="Xiao X."/>
            <person name="Malainual N."/>
            <person name="Hou J."/>
            <person name="Wang L."/>
            <person name="Wang M."/>
            <person name="Yang K."/>
            <person name="Cui Y."/>
            <person name="Leung E."/>
            <person name="Nong W."/>
            <person name="Shin S.-K."/>
            <person name="Au S."/>
            <person name="Jeong K.Y."/>
            <person name="Chew F.T."/>
            <person name="Hui J."/>
            <person name="Leung T.F."/>
            <person name="Tungtrongchitr A."/>
            <person name="Zhong N."/>
            <person name="Liu Z."/>
            <person name="Tsui S."/>
        </authorList>
    </citation>
    <scope>NUCLEOTIDE SEQUENCE</scope>
    <source>
        <strain evidence="8">Derf</strain>
        <tissue evidence="8">Whole organism</tissue>
    </source>
</reference>
<evidence type="ECO:0000313" key="8">
    <source>
        <dbReference type="EMBL" id="KAH9512098.1"/>
    </source>
</evidence>
<dbReference type="InterPro" id="IPR023214">
    <property type="entry name" value="HAD_sf"/>
</dbReference>
<dbReference type="Gene3D" id="3.40.50.850">
    <property type="entry name" value="Isochorismatase-like"/>
    <property type="match status" value="1"/>
</dbReference>
<keyword evidence="2" id="KW-0378">Hydrolase</keyword>
<dbReference type="SUPFAM" id="SSF56784">
    <property type="entry name" value="HAD-like"/>
    <property type="match status" value="1"/>
</dbReference>
<organism evidence="8 9">
    <name type="scientific">Dermatophagoides farinae</name>
    <name type="common">American house dust mite</name>
    <dbReference type="NCBI Taxonomy" id="6954"/>
    <lineage>
        <taxon>Eukaryota</taxon>
        <taxon>Metazoa</taxon>
        <taxon>Ecdysozoa</taxon>
        <taxon>Arthropoda</taxon>
        <taxon>Chelicerata</taxon>
        <taxon>Arachnida</taxon>
        <taxon>Acari</taxon>
        <taxon>Acariformes</taxon>
        <taxon>Sarcoptiformes</taxon>
        <taxon>Astigmata</taxon>
        <taxon>Psoroptidia</taxon>
        <taxon>Analgoidea</taxon>
        <taxon>Pyroglyphidae</taxon>
        <taxon>Dermatophagoidinae</taxon>
        <taxon>Dermatophagoides</taxon>
    </lineage>
</organism>
<dbReference type="InterPro" id="IPR000868">
    <property type="entry name" value="Isochorismatase-like_dom"/>
</dbReference>
<evidence type="ECO:0000256" key="2">
    <source>
        <dbReference type="ARBA" id="ARBA00022801"/>
    </source>
</evidence>
<proteinExistence type="inferred from homology"/>
<feature type="domain" description="FCP1 homology" evidence="7">
    <location>
        <begin position="383"/>
        <end position="542"/>
    </location>
</feature>
<feature type="compositionally biased region" description="Low complexity" evidence="6">
    <location>
        <begin position="312"/>
        <end position="335"/>
    </location>
</feature>